<proteinExistence type="predicted"/>
<evidence type="ECO:0000313" key="2">
    <source>
        <dbReference type="Proteomes" id="UP000033546"/>
    </source>
</evidence>
<dbReference type="EMBL" id="LANU01000001">
    <property type="protein sequence ID" value="KJV66002.1"/>
    <property type="molecule type" value="Genomic_DNA"/>
</dbReference>
<dbReference type="Proteomes" id="UP000033546">
    <property type="component" value="Unassembled WGS sequence"/>
</dbReference>
<name>A0A0F3NE63_9RICK</name>
<evidence type="ECO:0000313" key="1">
    <source>
        <dbReference type="EMBL" id="KJV66002.1"/>
    </source>
</evidence>
<gene>
    <name evidence="1" type="ORF">EMUCRT_0190</name>
</gene>
<protein>
    <submittedName>
        <fullName evidence="1">Uncharacterized protein</fullName>
    </submittedName>
</protein>
<comment type="caution">
    <text evidence="1">The sequence shown here is derived from an EMBL/GenBank/DDBJ whole genome shotgun (WGS) entry which is preliminary data.</text>
</comment>
<sequence length="40" mass="4899">MIKSFYHNNINVVFDVLYILDLILRKQFIYILVEYFCIAI</sequence>
<accession>A0A0F3NE63</accession>
<organism evidence="1 2">
    <name type="scientific">Ehrlichia cf. muris str. EmCRT</name>
    <dbReference type="NCBI Taxonomy" id="1359167"/>
    <lineage>
        <taxon>Bacteria</taxon>
        <taxon>Pseudomonadati</taxon>
        <taxon>Pseudomonadota</taxon>
        <taxon>Alphaproteobacteria</taxon>
        <taxon>Rickettsiales</taxon>
        <taxon>Anaplasmataceae</taxon>
        <taxon>Ehrlichia</taxon>
    </lineage>
</organism>
<dbReference type="AlphaFoldDB" id="A0A0F3NE63"/>
<reference evidence="1 2" key="1">
    <citation type="submission" date="2015-02" db="EMBL/GenBank/DDBJ databases">
        <title>Genome Sequencing of Rickettsiales.</title>
        <authorList>
            <person name="Daugherty S.C."/>
            <person name="Su Q."/>
            <person name="Abolude K."/>
            <person name="Beier-Sexton M."/>
            <person name="Carlyon J.A."/>
            <person name="Carter R."/>
            <person name="Day N.P."/>
            <person name="Dumler S.J."/>
            <person name="Dyachenko V."/>
            <person name="Godinez A."/>
            <person name="Kurtti T.J."/>
            <person name="Lichay M."/>
            <person name="Mullins K.E."/>
            <person name="Ott S."/>
            <person name="Pappas-Brown V."/>
            <person name="Paris D.H."/>
            <person name="Patel P."/>
            <person name="Richards A.L."/>
            <person name="Sadzewicz L."/>
            <person name="Sears K."/>
            <person name="Seidman D."/>
            <person name="Sengamalay N."/>
            <person name="Stenos J."/>
            <person name="Tallon L.J."/>
            <person name="Vincent G."/>
            <person name="Fraser C.M."/>
            <person name="Munderloh U."/>
            <person name="Dunning-Hotopp J.C."/>
        </authorList>
    </citation>
    <scope>NUCLEOTIDE SEQUENCE [LARGE SCALE GENOMIC DNA]</scope>
    <source>
        <strain evidence="1 2">EmCRT</strain>
    </source>
</reference>